<dbReference type="CDD" id="cd09280">
    <property type="entry name" value="RNase_HI_eukaryote_like"/>
    <property type="match status" value="1"/>
</dbReference>
<sequence>MAYWVDRSGYGGSGGRPQPSDAFADRFHMYTSGACLDSGEPGARAGIGVFFPLSQQLNVCEPRVGLQTTNRAEIEAAIRGLQVAKHLGQYRVVVHTDSNFVIKSMTEWLHNWHQNGYKNMNGRDLLNKVDIQALEREMQAMDVLWNKVPGHRGIHGNDMAHLLANSGAHVY</sequence>
<dbReference type="Proteomes" id="UP000728032">
    <property type="component" value="Unassembled WGS sequence"/>
</dbReference>
<evidence type="ECO:0000256" key="6">
    <source>
        <dbReference type="ARBA" id="ARBA00022759"/>
    </source>
</evidence>
<dbReference type="Pfam" id="PF00075">
    <property type="entry name" value="RNase_H"/>
    <property type="match status" value="1"/>
</dbReference>
<evidence type="ECO:0000313" key="9">
    <source>
        <dbReference type="EMBL" id="CAD7655347.1"/>
    </source>
</evidence>
<evidence type="ECO:0000256" key="7">
    <source>
        <dbReference type="ARBA" id="ARBA00022801"/>
    </source>
</evidence>
<organism evidence="9">
    <name type="scientific">Oppiella nova</name>
    <dbReference type="NCBI Taxonomy" id="334625"/>
    <lineage>
        <taxon>Eukaryota</taxon>
        <taxon>Metazoa</taxon>
        <taxon>Ecdysozoa</taxon>
        <taxon>Arthropoda</taxon>
        <taxon>Chelicerata</taxon>
        <taxon>Arachnida</taxon>
        <taxon>Acari</taxon>
        <taxon>Acariformes</taxon>
        <taxon>Sarcoptiformes</taxon>
        <taxon>Oribatida</taxon>
        <taxon>Brachypylina</taxon>
        <taxon>Oppioidea</taxon>
        <taxon>Oppiidae</taxon>
        <taxon>Oppiella</taxon>
    </lineage>
</organism>
<evidence type="ECO:0000256" key="3">
    <source>
        <dbReference type="ARBA" id="ARBA00012180"/>
    </source>
</evidence>
<evidence type="ECO:0000256" key="1">
    <source>
        <dbReference type="ARBA" id="ARBA00000077"/>
    </source>
</evidence>
<dbReference type="InterPro" id="IPR036397">
    <property type="entry name" value="RNaseH_sf"/>
</dbReference>
<evidence type="ECO:0000256" key="2">
    <source>
        <dbReference type="ARBA" id="ARBA00005300"/>
    </source>
</evidence>
<gene>
    <name evidence="9" type="ORF">ONB1V03_LOCUS11990</name>
</gene>
<comment type="catalytic activity">
    <reaction evidence="1">
        <text>Endonucleolytic cleavage to 5'-phosphomonoester.</text>
        <dbReference type="EC" id="3.1.26.4"/>
    </reaction>
</comment>
<dbReference type="EC" id="3.1.26.4" evidence="3"/>
<dbReference type="InterPro" id="IPR050092">
    <property type="entry name" value="RNase_H"/>
</dbReference>
<dbReference type="OrthoDB" id="407198at2759"/>
<proteinExistence type="inferred from homology"/>
<dbReference type="SUPFAM" id="SSF53098">
    <property type="entry name" value="Ribonuclease H-like"/>
    <property type="match status" value="1"/>
</dbReference>
<dbReference type="GO" id="GO:0003676">
    <property type="term" value="F:nucleic acid binding"/>
    <property type="evidence" value="ECO:0007669"/>
    <property type="project" value="InterPro"/>
</dbReference>
<evidence type="ECO:0000256" key="4">
    <source>
        <dbReference type="ARBA" id="ARBA00022722"/>
    </source>
</evidence>
<dbReference type="GO" id="GO:0004523">
    <property type="term" value="F:RNA-DNA hybrid ribonuclease activity"/>
    <property type="evidence" value="ECO:0007669"/>
    <property type="project" value="UniProtKB-EC"/>
</dbReference>
<dbReference type="GO" id="GO:0046872">
    <property type="term" value="F:metal ion binding"/>
    <property type="evidence" value="ECO:0007669"/>
    <property type="project" value="UniProtKB-KW"/>
</dbReference>
<keyword evidence="6" id="KW-0255">Endonuclease</keyword>
<keyword evidence="4" id="KW-0540">Nuclease</keyword>
<keyword evidence="5" id="KW-0479">Metal-binding</keyword>
<evidence type="ECO:0000256" key="5">
    <source>
        <dbReference type="ARBA" id="ARBA00022723"/>
    </source>
</evidence>
<dbReference type="PANTHER" id="PTHR10642:SF26">
    <property type="entry name" value="RIBONUCLEASE H1"/>
    <property type="match status" value="1"/>
</dbReference>
<feature type="domain" description="RNase H type-1" evidence="8">
    <location>
        <begin position="23"/>
        <end position="169"/>
    </location>
</feature>
<keyword evidence="7" id="KW-0378">Hydrolase</keyword>
<dbReference type="EMBL" id="CAJPVJ010009343">
    <property type="protein sequence ID" value="CAG2172534.1"/>
    <property type="molecule type" value="Genomic_DNA"/>
</dbReference>
<keyword evidence="10" id="KW-1185">Reference proteome</keyword>
<evidence type="ECO:0000259" key="8">
    <source>
        <dbReference type="PROSITE" id="PS50879"/>
    </source>
</evidence>
<dbReference type="PROSITE" id="PS50879">
    <property type="entry name" value="RNASE_H_1"/>
    <property type="match status" value="1"/>
</dbReference>
<evidence type="ECO:0000313" key="10">
    <source>
        <dbReference type="Proteomes" id="UP000728032"/>
    </source>
</evidence>
<dbReference type="PANTHER" id="PTHR10642">
    <property type="entry name" value="RIBONUCLEASE H1"/>
    <property type="match status" value="1"/>
</dbReference>
<dbReference type="InterPro" id="IPR002156">
    <property type="entry name" value="RNaseH_domain"/>
</dbReference>
<comment type="similarity">
    <text evidence="2">Belongs to the RNase H family.</text>
</comment>
<name>A0A7R9QR36_9ACAR</name>
<dbReference type="InterPro" id="IPR012337">
    <property type="entry name" value="RNaseH-like_sf"/>
</dbReference>
<dbReference type="Gene3D" id="3.30.420.10">
    <property type="entry name" value="Ribonuclease H-like superfamily/Ribonuclease H"/>
    <property type="match status" value="1"/>
</dbReference>
<accession>A0A7R9QR36</accession>
<reference evidence="9" key="1">
    <citation type="submission" date="2020-11" db="EMBL/GenBank/DDBJ databases">
        <authorList>
            <person name="Tran Van P."/>
        </authorList>
    </citation>
    <scope>NUCLEOTIDE SEQUENCE</scope>
</reference>
<dbReference type="EMBL" id="OC924168">
    <property type="protein sequence ID" value="CAD7655347.1"/>
    <property type="molecule type" value="Genomic_DNA"/>
</dbReference>
<dbReference type="AlphaFoldDB" id="A0A7R9QR36"/>
<dbReference type="GO" id="GO:0043137">
    <property type="term" value="P:DNA replication, removal of RNA primer"/>
    <property type="evidence" value="ECO:0007669"/>
    <property type="project" value="TreeGrafter"/>
</dbReference>
<protein>
    <recommendedName>
        <fullName evidence="3">ribonuclease H</fullName>
        <ecNumber evidence="3">3.1.26.4</ecNumber>
    </recommendedName>
</protein>